<dbReference type="Proteomes" id="UP000640531">
    <property type="component" value="Unassembled WGS sequence"/>
</dbReference>
<name>A0ABR8FD63_9NOST</name>
<evidence type="ECO:0000313" key="2">
    <source>
        <dbReference type="Proteomes" id="UP000640531"/>
    </source>
</evidence>
<dbReference type="EMBL" id="JACJST010000007">
    <property type="protein sequence ID" value="MBD2568167.1"/>
    <property type="molecule type" value="Genomic_DNA"/>
</dbReference>
<reference evidence="1 2" key="1">
    <citation type="journal article" date="2020" name="ISME J.">
        <title>Comparative genomics reveals insights into cyanobacterial evolution and habitat adaptation.</title>
        <authorList>
            <person name="Chen M.Y."/>
            <person name="Teng W.K."/>
            <person name="Zhao L."/>
            <person name="Hu C.X."/>
            <person name="Zhou Y.K."/>
            <person name="Han B.P."/>
            <person name="Song L.R."/>
            <person name="Shu W.S."/>
        </authorList>
    </citation>
    <scope>NUCLEOTIDE SEQUENCE [LARGE SCALE GENOMIC DNA]</scope>
    <source>
        <strain evidence="1 2">FACHB-196</strain>
    </source>
</reference>
<organism evidence="1 2">
    <name type="scientific">Anabaena lutea FACHB-196</name>
    <dbReference type="NCBI Taxonomy" id="2692881"/>
    <lineage>
        <taxon>Bacteria</taxon>
        <taxon>Bacillati</taxon>
        <taxon>Cyanobacteriota</taxon>
        <taxon>Cyanophyceae</taxon>
        <taxon>Nostocales</taxon>
        <taxon>Nostocaceae</taxon>
        <taxon>Anabaena</taxon>
    </lineage>
</organism>
<sequence length="233" mass="27146">MSKIIYDVIQRFEVENGVPRLVSTNIQVIEGGEDLLSLAISILAKLGFYEKFDENRTSQYIGYRLKNPGKGAKRYQLVLAQRKEGLCISIPKDVLTANILHLTYFTDDEFTYGLLANLWILPSQEDRFYELMQTHYPNLLELGRTTGFVSLNQRDFVIYHSDPDEDINLNNYHNYINSPEEFDINKWGNNSCYMVIDLLEDKLFPYTYLICISASEVLEEFITYFAKILMEKN</sequence>
<comment type="caution">
    <text evidence="1">The sequence shown here is derived from an EMBL/GenBank/DDBJ whole genome shotgun (WGS) entry which is preliminary data.</text>
</comment>
<protein>
    <submittedName>
        <fullName evidence="1">Uncharacterized protein</fullName>
    </submittedName>
</protein>
<accession>A0ABR8FD63</accession>
<evidence type="ECO:0000313" key="1">
    <source>
        <dbReference type="EMBL" id="MBD2568167.1"/>
    </source>
</evidence>
<proteinExistence type="predicted"/>
<keyword evidence="2" id="KW-1185">Reference proteome</keyword>
<dbReference type="RefSeq" id="WP_190713861.1">
    <property type="nucleotide sequence ID" value="NZ_JACJST010000007.1"/>
</dbReference>
<gene>
    <name evidence="1" type="ORF">H6G59_09680</name>
</gene>